<dbReference type="PRINTS" id="PR00420">
    <property type="entry name" value="RNGMNOXGNASE"/>
</dbReference>
<accession>A0A319DIH0</accession>
<dbReference type="InterPro" id="IPR050493">
    <property type="entry name" value="FAD-dep_Monooxygenase_BioMet"/>
</dbReference>
<dbReference type="AlphaFoldDB" id="A0A319DIH0"/>
<protein>
    <submittedName>
        <fullName evidence="8">FAD dependent oxidoreductase</fullName>
    </submittedName>
</protein>
<proteinExistence type="inferred from homology"/>
<dbReference type="Gene3D" id="3.50.50.60">
    <property type="entry name" value="FAD/NAD(P)-binding domain"/>
    <property type="match status" value="1"/>
</dbReference>
<evidence type="ECO:0000256" key="4">
    <source>
        <dbReference type="ARBA" id="ARBA00023002"/>
    </source>
</evidence>
<evidence type="ECO:0000313" key="9">
    <source>
        <dbReference type="Proteomes" id="UP000247810"/>
    </source>
</evidence>
<dbReference type="SUPFAM" id="SSF51905">
    <property type="entry name" value="FAD/NAD(P)-binding domain"/>
    <property type="match status" value="1"/>
</dbReference>
<keyword evidence="9" id="KW-1185">Reference proteome</keyword>
<evidence type="ECO:0000256" key="6">
    <source>
        <dbReference type="SAM" id="MobiDB-lite"/>
    </source>
</evidence>
<organism evidence="8 9">
    <name type="scientific">Aspergillus ellipticus CBS 707.79</name>
    <dbReference type="NCBI Taxonomy" id="1448320"/>
    <lineage>
        <taxon>Eukaryota</taxon>
        <taxon>Fungi</taxon>
        <taxon>Dikarya</taxon>
        <taxon>Ascomycota</taxon>
        <taxon>Pezizomycotina</taxon>
        <taxon>Eurotiomycetes</taxon>
        <taxon>Eurotiomycetidae</taxon>
        <taxon>Eurotiales</taxon>
        <taxon>Aspergillaceae</taxon>
        <taxon>Aspergillus</taxon>
        <taxon>Aspergillus subgen. Circumdati</taxon>
    </lineage>
</organism>
<evidence type="ECO:0000259" key="7">
    <source>
        <dbReference type="Pfam" id="PF01494"/>
    </source>
</evidence>
<reference evidence="8 9" key="1">
    <citation type="submission" date="2018-02" db="EMBL/GenBank/DDBJ databases">
        <title>The genomes of Aspergillus section Nigri reveals drivers in fungal speciation.</title>
        <authorList>
            <consortium name="DOE Joint Genome Institute"/>
            <person name="Vesth T.C."/>
            <person name="Nybo J."/>
            <person name="Theobald S."/>
            <person name="Brandl J."/>
            <person name="Frisvad J.C."/>
            <person name="Nielsen K.F."/>
            <person name="Lyhne E.K."/>
            <person name="Kogle M.E."/>
            <person name="Kuo A."/>
            <person name="Riley R."/>
            <person name="Clum A."/>
            <person name="Nolan M."/>
            <person name="Lipzen A."/>
            <person name="Salamov A."/>
            <person name="Henrissat B."/>
            <person name="Wiebenga A."/>
            <person name="De vries R.P."/>
            <person name="Grigoriev I.V."/>
            <person name="Mortensen U.H."/>
            <person name="Andersen M.R."/>
            <person name="Baker S.E."/>
        </authorList>
    </citation>
    <scope>NUCLEOTIDE SEQUENCE [LARGE SCALE GENOMIC DNA]</scope>
    <source>
        <strain evidence="8 9">CBS 707.79</strain>
    </source>
</reference>
<dbReference type="InterPro" id="IPR002938">
    <property type="entry name" value="FAD-bd"/>
</dbReference>
<sequence>MALPIAVKQKQAREASCALDIIVGGAGIAGLGAAISCLLAGHNVHVLEAAPEIREVGAGIQILPNGARVLKHWGMEERLSQHWQVSGSFEIYGWKGNNLASLSLAESAAPYPGTWYRTFYRPNLQMPLLERVHELGGKVTCNARVMDVSVNPDNATSTVITGTGQILTCDLFIGADGIFGNMPDQLLDNPTPPSKTGDLAYRVLLSTADMLKDPDLAPFVTKPQVSFWFGPEKHAVTYNIGRGQFNVVLLSPDDIPENSSANTVHGNVEEMCSLFQDWDPRLGKMLALCKSVQKWRLCTRMNTNSWSHPSGAAVMIGDCVHATLPYLAVGAGLAIEDGGVLGECLSRLPNNPTISKSSNAFLEAKRHALAVFEYCRIDRVRVAIMRSHQQRYLNHLPDGPEQRQRDKEMQMTPTPAGEALPWRDPGTAPTLLGYDHIAEVESRWNLPLPSQPAQSEIMPRL</sequence>
<dbReference type="PANTHER" id="PTHR13789">
    <property type="entry name" value="MONOOXYGENASE"/>
    <property type="match status" value="1"/>
</dbReference>
<evidence type="ECO:0000256" key="3">
    <source>
        <dbReference type="ARBA" id="ARBA00022827"/>
    </source>
</evidence>
<evidence type="ECO:0000256" key="2">
    <source>
        <dbReference type="ARBA" id="ARBA00022630"/>
    </source>
</evidence>
<dbReference type="Proteomes" id="UP000247810">
    <property type="component" value="Unassembled WGS sequence"/>
</dbReference>
<keyword evidence="4" id="KW-0560">Oxidoreductase</keyword>
<keyword evidence="3" id="KW-0274">FAD</keyword>
<dbReference type="EMBL" id="KZ825884">
    <property type="protein sequence ID" value="PYH93847.1"/>
    <property type="molecule type" value="Genomic_DNA"/>
</dbReference>
<dbReference type="GO" id="GO:0004497">
    <property type="term" value="F:monooxygenase activity"/>
    <property type="evidence" value="ECO:0007669"/>
    <property type="project" value="UniProtKB-KW"/>
</dbReference>
<keyword evidence="2" id="KW-0285">Flavoprotein</keyword>
<gene>
    <name evidence="8" type="ORF">BO71DRAFT_450455</name>
</gene>
<dbReference type="InterPro" id="IPR036188">
    <property type="entry name" value="FAD/NAD-bd_sf"/>
</dbReference>
<keyword evidence="5" id="KW-0503">Monooxygenase</keyword>
<evidence type="ECO:0000256" key="1">
    <source>
        <dbReference type="ARBA" id="ARBA00007992"/>
    </source>
</evidence>
<dbReference type="GO" id="GO:0071949">
    <property type="term" value="F:FAD binding"/>
    <property type="evidence" value="ECO:0007669"/>
    <property type="project" value="InterPro"/>
</dbReference>
<feature type="compositionally biased region" description="Basic and acidic residues" evidence="6">
    <location>
        <begin position="398"/>
        <end position="409"/>
    </location>
</feature>
<dbReference type="OrthoDB" id="16820at2759"/>
<name>A0A319DIH0_9EURO</name>
<dbReference type="VEuPathDB" id="FungiDB:BO71DRAFT_450455"/>
<feature type="domain" description="FAD-binding" evidence="7">
    <location>
        <begin position="21"/>
        <end position="345"/>
    </location>
</feature>
<dbReference type="STRING" id="1448320.A0A319DIH0"/>
<dbReference type="Pfam" id="PF01494">
    <property type="entry name" value="FAD_binding_3"/>
    <property type="match status" value="1"/>
</dbReference>
<dbReference type="SUPFAM" id="SSF54373">
    <property type="entry name" value="FAD-linked reductases, C-terminal domain"/>
    <property type="match status" value="1"/>
</dbReference>
<feature type="region of interest" description="Disordered" evidence="6">
    <location>
        <begin position="394"/>
        <end position="424"/>
    </location>
</feature>
<evidence type="ECO:0000256" key="5">
    <source>
        <dbReference type="ARBA" id="ARBA00023033"/>
    </source>
</evidence>
<dbReference type="PANTHER" id="PTHR13789:SF242">
    <property type="entry name" value="FAD-BINDING DOMAIN-CONTAINING PROTEIN"/>
    <property type="match status" value="1"/>
</dbReference>
<comment type="similarity">
    <text evidence="1">Belongs to the paxM FAD-dependent monooxygenase family.</text>
</comment>
<evidence type="ECO:0000313" key="8">
    <source>
        <dbReference type="EMBL" id="PYH93847.1"/>
    </source>
</evidence>